<keyword evidence="2" id="KW-0175">Coiled coil</keyword>
<protein>
    <recommendedName>
        <fullName evidence="5">Phage shock protein A</fullName>
    </recommendedName>
</protein>
<dbReference type="AlphaFoldDB" id="A0A0V8QCN2"/>
<dbReference type="STRING" id="290052.ASU35_13155"/>
<accession>A0A0V8QCN2</accession>
<evidence type="ECO:0008006" key="5">
    <source>
        <dbReference type="Google" id="ProtNLM"/>
    </source>
</evidence>
<dbReference type="InterPro" id="IPR007157">
    <property type="entry name" value="PspA_VIPP1"/>
</dbReference>
<comment type="similarity">
    <text evidence="1">Belongs to the PspA/Vipp/IM30 family.</text>
</comment>
<dbReference type="PANTHER" id="PTHR31088">
    <property type="entry name" value="MEMBRANE-ASSOCIATED PROTEIN VIPP1, CHLOROPLASTIC"/>
    <property type="match status" value="1"/>
</dbReference>
<name>A0A0V8QCN2_9FIRM</name>
<dbReference type="EMBL" id="LNAM01000176">
    <property type="protein sequence ID" value="KSV58295.1"/>
    <property type="molecule type" value="Genomic_DNA"/>
</dbReference>
<feature type="coiled-coil region" evidence="2">
    <location>
        <begin position="55"/>
        <end position="129"/>
    </location>
</feature>
<reference evidence="3 4" key="1">
    <citation type="submission" date="2015-11" db="EMBL/GenBank/DDBJ databases">
        <title>Butyribacter intestini gen. nov., sp. nov., a butyric acid-producing bacterium of the family Lachnospiraceae isolated from the human faeces.</title>
        <authorList>
            <person name="Zou Y."/>
            <person name="Xue W."/>
            <person name="Luo G."/>
            <person name="Lv M."/>
        </authorList>
    </citation>
    <scope>NUCLEOTIDE SEQUENCE [LARGE SCALE GENOMIC DNA]</scope>
    <source>
        <strain evidence="3 4">ACET-33324</strain>
    </source>
</reference>
<organism evidence="3 4">
    <name type="scientific">Acetivibrio ethanolgignens</name>
    <dbReference type="NCBI Taxonomy" id="290052"/>
    <lineage>
        <taxon>Bacteria</taxon>
        <taxon>Bacillati</taxon>
        <taxon>Bacillota</taxon>
        <taxon>Clostridia</taxon>
        <taxon>Eubacteriales</taxon>
        <taxon>Oscillospiraceae</taxon>
        <taxon>Acetivibrio</taxon>
    </lineage>
</organism>
<dbReference type="OrthoDB" id="9779630at2"/>
<proteinExistence type="inferred from homology"/>
<gene>
    <name evidence="3" type="ORF">ASU35_13155</name>
</gene>
<dbReference type="RefSeq" id="WP_058353448.1">
    <property type="nucleotide sequence ID" value="NZ_CABMMD010000176.1"/>
</dbReference>
<evidence type="ECO:0000313" key="3">
    <source>
        <dbReference type="EMBL" id="KSV58295.1"/>
    </source>
</evidence>
<evidence type="ECO:0000313" key="4">
    <source>
        <dbReference type="Proteomes" id="UP000054874"/>
    </source>
</evidence>
<evidence type="ECO:0000256" key="1">
    <source>
        <dbReference type="ARBA" id="ARBA00043985"/>
    </source>
</evidence>
<sequence length="156" mass="17610">MGDLASRVKMIVSAKADKLVSMFEDPVEVIDQAIIEAKRSYVQLKTSTQQVMAIEEKEKQKYEELAKEIKEWQATAEGALKNGDEEAARKALEKRNSFTQRATKQEEILNQAKENTEEQKAALRRAEKTDGAYVTILLLSAALEVIMKKRPAFSSF</sequence>
<comment type="caution">
    <text evidence="3">The sequence shown here is derived from an EMBL/GenBank/DDBJ whole genome shotgun (WGS) entry which is preliminary data.</text>
</comment>
<dbReference type="PANTHER" id="PTHR31088:SF6">
    <property type="entry name" value="PHAGE SHOCK PROTEIN A"/>
    <property type="match status" value="1"/>
</dbReference>
<keyword evidence="4" id="KW-1185">Reference proteome</keyword>
<evidence type="ECO:0000256" key="2">
    <source>
        <dbReference type="SAM" id="Coils"/>
    </source>
</evidence>
<dbReference type="Pfam" id="PF04012">
    <property type="entry name" value="PspA_IM30"/>
    <property type="match status" value="1"/>
</dbReference>
<dbReference type="Proteomes" id="UP000054874">
    <property type="component" value="Unassembled WGS sequence"/>
</dbReference>